<evidence type="ECO:0000313" key="3">
    <source>
        <dbReference type="Proteomes" id="UP001342631"/>
    </source>
</evidence>
<sequence length="320" mass="34918">MLVPKLRSLLLKLSRVEKTKDVAKRGLGVLRAFASAFKVTVADIELGVAAESGVADSGNLENDLPELLLAVAEAAKVGESAVALFVDEVQYLSEEDLGALIVSLHQLGQKGLPFIMFGAGLPQLAGLAGDAKSYAERLFDYPGVGPLPDQAAREAIKTPVVNEKADISDEALALIASKTQGYPYFIQEWGAHTWNEAQRSPIVAADVERATVKALQHLDNGFFRVRMDRLTPREKDYVRAMAELGPGPHRSGEIAVTLKSDVNTVAPLRDRLIKKGMIYSPQHGDNAFTVPMFDEFMRRSMPNWTPDSPVTPSRGRKKKK</sequence>
<protein>
    <recommendedName>
        <fullName evidence="4">ATP-binding protein</fullName>
    </recommendedName>
</protein>
<feature type="compositionally biased region" description="Polar residues" evidence="1">
    <location>
        <begin position="302"/>
        <end position="311"/>
    </location>
</feature>
<dbReference type="PANTHER" id="PTHR34301">
    <property type="entry name" value="DNA-BINDING PROTEIN-RELATED"/>
    <property type="match status" value="1"/>
</dbReference>
<dbReference type="Proteomes" id="UP001342631">
    <property type="component" value="Unassembled WGS sequence"/>
</dbReference>
<dbReference type="PANTHER" id="PTHR34301:SF8">
    <property type="entry name" value="ATPASE DOMAIN-CONTAINING PROTEIN"/>
    <property type="match status" value="1"/>
</dbReference>
<proteinExistence type="predicted"/>
<reference evidence="2 3" key="1">
    <citation type="journal article" date="2024" name="Arch. Microbiol.">
        <title>Corallococcus caeni sp. nov., a novel myxobacterium isolated from activated sludge.</title>
        <authorList>
            <person name="Tomita S."/>
            <person name="Nakai R."/>
            <person name="Kuroda K."/>
            <person name="Kurashita H."/>
            <person name="Hatamoto M."/>
            <person name="Yamaguchi T."/>
            <person name="Narihiro T."/>
        </authorList>
    </citation>
    <scope>NUCLEOTIDE SEQUENCE [LARGE SCALE GENOMIC DNA]</scope>
    <source>
        <strain evidence="2 3">NO1</strain>
    </source>
</reference>
<name>A0ABQ6QW12_9BACT</name>
<accession>A0ABQ6QW12</accession>
<dbReference type="SUPFAM" id="SSF52540">
    <property type="entry name" value="P-loop containing nucleoside triphosphate hydrolases"/>
    <property type="match status" value="1"/>
</dbReference>
<comment type="caution">
    <text evidence="2">The sequence shown here is derived from an EMBL/GenBank/DDBJ whole genome shotgun (WGS) entry which is preliminary data.</text>
</comment>
<keyword evidence="3" id="KW-1185">Reference proteome</keyword>
<evidence type="ECO:0008006" key="4">
    <source>
        <dbReference type="Google" id="ProtNLM"/>
    </source>
</evidence>
<dbReference type="InterPro" id="IPR027417">
    <property type="entry name" value="P-loop_NTPase"/>
</dbReference>
<dbReference type="EMBL" id="BTTX01000003">
    <property type="protein sequence ID" value="GMU07483.1"/>
    <property type="molecule type" value="Genomic_DNA"/>
</dbReference>
<feature type="region of interest" description="Disordered" evidence="1">
    <location>
        <begin position="301"/>
        <end position="320"/>
    </location>
</feature>
<organism evidence="2 3">
    <name type="scientific">Corallococcus caeni</name>
    <dbReference type="NCBI Taxonomy" id="3082388"/>
    <lineage>
        <taxon>Bacteria</taxon>
        <taxon>Pseudomonadati</taxon>
        <taxon>Myxococcota</taxon>
        <taxon>Myxococcia</taxon>
        <taxon>Myxococcales</taxon>
        <taxon>Cystobacterineae</taxon>
        <taxon>Myxococcaceae</taxon>
        <taxon>Corallococcus</taxon>
    </lineage>
</organism>
<evidence type="ECO:0000313" key="2">
    <source>
        <dbReference type="EMBL" id="GMU07483.1"/>
    </source>
</evidence>
<evidence type="ECO:0000256" key="1">
    <source>
        <dbReference type="SAM" id="MobiDB-lite"/>
    </source>
</evidence>
<gene>
    <name evidence="2" type="ORF">ASNO1_37360</name>
</gene>